<dbReference type="Proteomes" id="UP000198757">
    <property type="component" value="Unassembled WGS sequence"/>
</dbReference>
<feature type="chain" id="PRO_5011432106" evidence="1">
    <location>
        <begin position="27"/>
        <end position="567"/>
    </location>
</feature>
<sequence>MQIIKKCCLISAGLLVLLLNSCTQHLESLNRNPNGADPETANPSLVFPTVLTETGRAWVNLGFGDISGVMQYTQKDGWTSAHNSYDWEGSNEWSDYYNILRNNQYVYDKAVAANDELAQGMTLVMKSMVFGLITDLYGDIPYTDALKGNSEDIKYTFPVYDAQQLVYENLLKDLEKANTLLSKSDKEYNSFIPAKTDVYYGARPAGWRKLANSLALRYYMRLSEKLPDVARAGIEKIVNNAAQYPVMTAAADDAAMAFAGSSATDSWPTNTAYDASDGSNFRRIKMCNTFVTGMQNLKDPRLGIWAAKVQIMLQVKPGLPAKSDFIKDTVINGEQRKVRYIAPDVLATKGITEADINQNPDYVGLPVALPGPQAYNLSPDLNQAPKNPHVSWLNDIYKGASGPLLKARLISAAEVNFIIAEAKAVKGWTNANAEQSYYAGIKTSFDAWGVSTQYADYIKNSGVVFNNTREQIMTQKWIANWSNATEAWFDFRRTGFPKIHGVQGNTIAPELPLRFYYPREEQNINGKNEKAAAAKLEVTSYSGFGADGTGNSPWSRMWVLQGTGKPW</sequence>
<protein>
    <submittedName>
        <fullName evidence="2">Starch-binding associating with outer membrane</fullName>
    </submittedName>
</protein>
<dbReference type="OrthoDB" id="9766256at2"/>
<accession>A0A1G6Y2Q4</accession>
<evidence type="ECO:0000313" key="2">
    <source>
        <dbReference type="EMBL" id="SDD84223.1"/>
    </source>
</evidence>
<name>A0A1G6Y2Q4_NIADE</name>
<gene>
    <name evidence="2" type="ORF">SAMN04487894_114102</name>
</gene>
<evidence type="ECO:0000313" key="3">
    <source>
        <dbReference type="Proteomes" id="UP000198757"/>
    </source>
</evidence>
<feature type="signal peptide" evidence="1">
    <location>
        <begin position="1"/>
        <end position="26"/>
    </location>
</feature>
<dbReference type="InterPro" id="IPR041662">
    <property type="entry name" value="SusD-like_2"/>
</dbReference>
<dbReference type="SUPFAM" id="SSF48452">
    <property type="entry name" value="TPR-like"/>
    <property type="match status" value="1"/>
</dbReference>
<proteinExistence type="predicted"/>
<dbReference type="STRING" id="1285928.SAMN04487894_114102"/>
<dbReference type="InterPro" id="IPR011990">
    <property type="entry name" value="TPR-like_helical_dom_sf"/>
</dbReference>
<dbReference type="RefSeq" id="WP_090392075.1">
    <property type="nucleotide sequence ID" value="NZ_FMZO01000014.1"/>
</dbReference>
<dbReference type="Gene3D" id="1.25.40.390">
    <property type="match status" value="1"/>
</dbReference>
<organism evidence="2 3">
    <name type="scientific">Niabella drilacis (strain DSM 25811 / CCM 8410 / CCUG 62505 / LMG 26954 / E90)</name>
    <dbReference type="NCBI Taxonomy" id="1285928"/>
    <lineage>
        <taxon>Bacteria</taxon>
        <taxon>Pseudomonadati</taxon>
        <taxon>Bacteroidota</taxon>
        <taxon>Chitinophagia</taxon>
        <taxon>Chitinophagales</taxon>
        <taxon>Chitinophagaceae</taxon>
        <taxon>Niabella</taxon>
    </lineage>
</organism>
<evidence type="ECO:0000256" key="1">
    <source>
        <dbReference type="SAM" id="SignalP"/>
    </source>
</evidence>
<dbReference type="Pfam" id="PF12771">
    <property type="entry name" value="SusD-like_2"/>
    <property type="match status" value="2"/>
</dbReference>
<dbReference type="EMBL" id="FMZO01000014">
    <property type="protein sequence ID" value="SDD84223.1"/>
    <property type="molecule type" value="Genomic_DNA"/>
</dbReference>
<dbReference type="AlphaFoldDB" id="A0A1G6Y2Q4"/>
<keyword evidence="3" id="KW-1185">Reference proteome</keyword>
<keyword evidence="1" id="KW-0732">Signal</keyword>
<reference evidence="3" key="1">
    <citation type="submission" date="2016-10" db="EMBL/GenBank/DDBJ databases">
        <authorList>
            <person name="Varghese N."/>
            <person name="Submissions S."/>
        </authorList>
    </citation>
    <scope>NUCLEOTIDE SEQUENCE [LARGE SCALE GENOMIC DNA]</scope>
    <source>
        <strain evidence="3">DSM 25811 / CCM 8410 / LMG 26954 / E90</strain>
    </source>
</reference>